<reference evidence="1" key="1">
    <citation type="submission" date="2021-06" db="EMBL/GenBank/DDBJ databases">
        <authorList>
            <person name="Kallberg Y."/>
            <person name="Tangrot J."/>
            <person name="Rosling A."/>
        </authorList>
    </citation>
    <scope>NUCLEOTIDE SEQUENCE</scope>
    <source>
        <strain evidence="1">BR232B</strain>
    </source>
</reference>
<gene>
    <name evidence="1" type="ORF">PBRASI_LOCUS9585</name>
</gene>
<evidence type="ECO:0000313" key="2">
    <source>
        <dbReference type="Proteomes" id="UP000789739"/>
    </source>
</evidence>
<proteinExistence type="predicted"/>
<dbReference type="Proteomes" id="UP000789739">
    <property type="component" value="Unassembled WGS sequence"/>
</dbReference>
<keyword evidence="2" id="KW-1185">Reference proteome</keyword>
<protein>
    <submittedName>
        <fullName evidence="1">4347_t:CDS:1</fullName>
    </submittedName>
</protein>
<evidence type="ECO:0000313" key="1">
    <source>
        <dbReference type="EMBL" id="CAG8637405.1"/>
    </source>
</evidence>
<dbReference type="OrthoDB" id="2384680at2759"/>
<accession>A0A9N9DDH6</accession>
<sequence length="106" mass="11123">MLATLAISSPIPELDERAPPVINVPSAGPDSRTIGSTQNVNGVIIKIKDLSGKAVNTFFGINANSGSSDFLIDPKWAKLGVTYVVEVSTPSAKETSSQFTVFKTLG</sequence>
<name>A0A9N9DDH6_9GLOM</name>
<dbReference type="EMBL" id="CAJVPI010002170">
    <property type="protein sequence ID" value="CAG8637405.1"/>
    <property type="molecule type" value="Genomic_DNA"/>
</dbReference>
<organism evidence="1 2">
    <name type="scientific">Paraglomus brasilianum</name>
    <dbReference type="NCBI Taxonomy" id="144538"/>
    <lineage>
        <taxon>Eukaryota</taxon>
        <taxon>Fungi</taxon>
        <taxon>Fungi incertae sedis</taxon>
        <taxon>Mucoromycota</taxon>
        <taxon>Glomeromycotina</taxon>
        <taxon>Glomeromycetes</taxon>
        <taxon>Paraglomerales</taxon>
        <taxon>Paraglomeraceae</taxon>
        <taxon>Paraglomus</taxon>
    </lineage>
</organism>
<comment type="caution">
    <text evidence="1">The sequence shown here is derived from an EMBL/GenBank/DDBJ whole genome shotgun (WGS) entry which is preliminary data.</text>
</comment>
<dbReference type="AlphaFoldDB" id="A0A9N9DDH6"/>